<evidence type="ECO:0000256" key="8">
    <source>
        <dbReference type="ARBA" id="ARBA00023277"/>
    </source>
</evidence>
<feature type="active site" description="Proton donor" evidence="9 10">
    <location>
        <position position="371"/>
    </location>
</feature>
<protein>
    <recommendedName>
        <fullName evidence="9">1,4-alpha-glucan branching enzyme GlgB</fullName>
        <ecNumber evidence="9">2.4.1.18</ecNumber>
    </recommendedName>
    <alternativeName>
        <fullName evidence="9">1,4-alpha-D-glucan:1,4-alpha-D-glucan 6-glucosyl-transferase</fullName>
    </alternativeName>
    <alternativeName>
        <fullName evidence="9">Alpha-(1-&gt;4)-glucan branching enzyme</fullName>
    </alternativeName>
    <alternativeName>
        <fullName evidence="9">Glycogen branching enzyme</fullName>
        <shortName evidence="9">BE</shortName>
    </alternativeName>
</protein>
<evidence type="ECO:0000313" key="14">
    <source>
        <dbReference type="Proteomes" id="UP001055025"/>
    </source>
</evidence>
<dbReference type="PANTHER" id="PTHR43651:SF3">
    <property type="entry name" value="1,4-ALPHA-GLUCAN-BRANCHING ENZYME"/>
    <property type="match status" value="1"/>
</dbReference>
<dbReference type="AlphaFoldDB" id="A0AAV5B6P7"/>
<evidence type="ECO:0000313" key="13">
    <source>
        <dbReference type="EMBL" id="GJM56035.1"/>
    </source>
</evidence>
<comment type="catalytic activity">
    <reaction evidence="1 9">
        <text>Transfers a segment of a (1-&gt;4)-alpha-D-glucan chain to a primary hydroxy group in a similar glucan chain.</text>
        <dbReference type="EC" id="2.4.1.18"/>
    </reaction>
</comment>
<dbReference type="SUPFAM" id="SSF51011">
    <property type="entry name" value="Glycosyl hydrolase domain"/>
    <property type="match status" value="1"/>
</dbReference>
<dbReference type="CDD" id="cd02855">
    <property type="entry name" value="E_set_GBE_prok_N"/>
    <property type="match status" value="1"/>
</dbReference>
<dbReference type="SMART" id="SM00642">
    <property type="entry name" value="Aamy"/>
    <property type="match status" value="1"/>
</dbReference>
<feature type="domain" description="Glycosyl hydrolase family 13 catalytic" evidence="12">
    <location>
        <begin position="154"/>
        <end position="520"/>
    </location>
</feature>
<dbReference type="InterPro" id="IPR004193">
    <property type="entry name" value="Glyco_hydro_13_N"/>
</dbReference>
<dbReference type="Pfam" id="PF02806">
    <property type="entry name" value="Alpha-amylase_C"/>
    <property type="match status" value="1"/>
</dbReference>
<evidence type="ECO:0000256" key="3">
    <source>
        <dbReference type="ARBA" id="ARBA00009000"/>
    </source>
</evidence>
<dbReference type="PANTHER" id="PTHR43651">
    <property type="entry name" value="1,4-ALPHA-GLUCAN-BRANCHING ENZYME"/>
    <property type="match status" value="1"/>
</dbReference>
<sequence length="756" mass="84766">MGATEHTITKDDLYLLAKGDWNRSWEKMGAHRATVDGRDGYTFAVWAPGVRKVTVIGEFNEWNIEADPLTETPNGGVWQGFVPGAAEGQLYKFYILCDDGSEQYKADPYAFWSECPPGTASRLADLSGHVWKDGLWMGRRGRTDHFKRPLNIYEVHLGSWRRHDDGLDGLGTGEGGGSYLTYDELSEELVSYVADMGYTHIELMPVMEHPFDGSWGYQTTGYYAPTARYGDPCAFMNFVDRCHQANIGVILDWVPGGFCRDIQGLVHFNGHKLYEKEEHPNWGTYKFDYARGEVRTFLTSNALFWLEAYHADGIRMDGVTSMLYLNFGVDDPSQKKFNEKGTEEDLVAIDFVRHVNETVGKYHPDAMMMAEESTAWPLVTRPAEVGGLGFHYKWDMGWMNDTLNYCKTDFPYRPGNHNLLTFSMMYAYSENYVLPLSHDEVVHGKASLIQRQPGDWWRQFAGLRNLAFYQMTHPGAKLNFMGNEIAQFIEWRYYEGIQWFLTDEYDTHRKFQHFVRELNRFFRDNKGLWQHNYDEGGFEWIDADNSEQSIVSYVRHGDRPVDDRVVVINFDPATHEEFRLGVPREGNYVEVFNTDAVEFGGSGVINEGTLVSTPTATDRCEDSIVLRVPPLAGVVLKRTGKSSYVAPKPKAAPRKAAPKKVAPAKKAPAKKAPAKAAAEKPAASKPAVKKDGAPKPAPKAAAPKAEAAKKAEPVASVAEARVKKAAASAAKAAPAAKKAPVKKTAAKKPSKRSTKR</sequence>
<feature type="active site" description="Nucleophile" evidence="9 10">
    <location>
        <position position="317"/>
    </location>
</feature>
<comment type="similarity">
    <text evidence="3 9">Belongs to the glycosyl hydrolase 13 family. GlgB subfamily.</text>
</comment>
<comment type="pathway">
    <text evidence="2 9">Glycan biosynthesis; glycogen biosynthesis.</text>
</comment>
<dbReference type="InterPro" id="IPR006048">
    <property type="entry name" value="A-amylase/branching_C"/>
</dbReference>
<reference evidence="13" key="1">
    <citation type="journal article" date="2022" name="Int. J. Syst. Evol. Microbiol.">
        <title>Granulimonas faecalis gen. nov., sp. nov., and Leptogranulimonas caecicola gen. nov., sp. nov., novel lactate-producing Atopobiaceae bacteria isolated from mouse intestines, and an emended description of the family Atopobiaceae.</title>
        <authorList>
            <person name="Morinaga K."/>
            <person name="Kusada H."/>
            <person name="Sakamoto S."/>
            <person name="Murakami T."/>
            <person name="Toyoda A."/>
            <person name="Mori H."/>
            <person name="Meng X.Y."/>
            <person name="Takashino M."/>
            <person name="Murotomi K."/>
            <person name="Tamaki H."/>
        </authorList>
    </citation>
    <scope>NUCLEOTIDE SEQUENCE</scope>
    <source>
        <strain evidence="13">OPF53</strain>
    </source>
</reference>
<dbReference type="FunFam" id="2.60.40.1180:FF:000002">
    <property type="entry name" value="1,4-alpha-glucan branching enzyme GlgB"/>
    <property type="match status" value="1"/>
</dbReference>
<dbReference type="PIRSF" id="PIRSF000463">
    <property type="entry name" value="GlgB"/>
    <property type="match status" value="1"/>
</dbReference>
<dbReference type="EC" id="2.4.1.18" evidence="9"/>
<evidence type="ECO:0000256" key="4">
    <source>
        <dbReference type="ARBA" id="ARBA00022600"/>
    </source>
</evidence>
<keyword evidence="8 9" id="KW-0119">Carbohydrate metabolism</keyword>
<dbReference type="GO" id="GO:0005978">
    <property type="term" value="P:glycogen biosynthetic process"/>
    <property type="evidence" value="ECO:0007669"/>
    <property type="project" value="UniProtKB-UniRule"/>
</dbReference>
<dbReference type="NCBIfam" id="NF008967">
    <property type="entry name" value="PRK12313.1"/>
    <property type="match status" value="1"/>
</dbReference>
<dbReference type="Proteomes" id="UP001055025">
    <property type="component" value="Unassembled WGS sequence"/>
</dbReference>
<dbReference type="Gene3D" id="2.60.40.10">
    <property type="entry name" value="Immunoglobulins"/>
    <property type="match status" value="1"/>
</dbReference>
<accession>A0AAV5B6P7</accession>
<evidence type="ECO:0000256" key="6">
    <source>
        <dbReference type="ARBA" id="ARBA00022679"/>
    </source>
</evidence>
<dbReference type="HAMAP" id="MF_00685">
    <property type="entry name" value="GlgB"/>
    <property type="match status" value="1"/>
</dbReference>
<dbReference type="GO" id="GO:0003844">
    <property type="term" value="F:1,4-alpha-glucan branching enzyme activity"/>
    <property type="evidence" value="ECO:0007669"/>
    <property type="project" value="UniProtKB-UniRule"/>
</dbReference>
<dbReference type="InterPro" id="IPR006407">
    <property type="entry name" value="GlgB"/>
</dbReference>
<keyword evidence="5 9" id="KW-0328">Glycosyltransferase</keyword>
<comment type="function">
    <text evidence="9">Catalyzes the formation of the alpha-1,6-glucosidic linkages in glycogen by scission of a 1,4-alpha-linked oligosaccharide from growing alpha-1,4-glucan chains and the subsequent attachment of the oligosaccharide to the alpha-1,6 position.</text>
</comment>
<dbReference type="Pfam" id="PF02922">
    <property type="entry name" value="CBM_48"/>
    <property type="match status" value="1"/>
</dbReference>
<dbReference type="NCBIfam" id="TIGR01515">
    <property type="entry name" value="branching_enzym"/>
    <property type="match status" value="1"/>
</dbReference>
<evidence type="ECO:0000256" key="11">
    <source>
        <dbReference type="SAM" id="MobiDB-lite"/>
    </source>
</evidence>
<dbReference type="InterPro" id="IPR013780">
    <property type="entry name" value="Glyco_hydro_b"/>
</dbReference>
<comment type="subunit">
    <text evidence="9">Monomer.</text>
</comment>
<dbReference type="Gene3D" id="3.20.20.80">
    <property type="entry name" value="Glycosidases"/>
    <property type="match status" value="1"/>
</dbReference>
<dbReference type="NCBIfam" id="NF003811">
    <property type="entry name" value="PRK05402.1"/>
    <property type="match status" value="1"/>
</dbReference>
<dbReference type="GO" id="GO:0004553">
    <property type="term" value="F:hydrolase activity, hydrolyzing O-glycosyl compounds"/>
    <property type="evidence" value="ECO:0007669"/>
    <property type="project" value="InterPro"/>
</dbReference>
<feature type="compositionally biased region" description="Low complexity" evidence="11">
    <location>
        <begin position="713"/>
        <end position="738"/>
    </location>
</feature>
<dbReference type="InterPro" id="IPR037439">
    <property type="entry name" value="Branching_enzy"/>
</dbReference>
<gene>
    <name evidence="9" type="primary">glgB</name>
    <name evidence="13" type="ORF">ATOP_16900</name>
</gene>
<keyword evidence="4 9" id="KW-0321">Glycogen metabolism</keyword>
<dbReference type="GO" id="GO:0043169">
    <property type="term" value="F:cation binding"/>
    <property type="evidence" value="ECO:0007669"/>
    <property type="project" value="InterPro"/>
</dbReference>
<dbReference type="RefSeq" id="WP_135978424.1">
    <property type="nucleotide sequence ID" value="NZ_BQKC01000001.1"/>
</dbReference>
<comment type="caution">
    <text evidence="13">The sequence shown here is derived from an EMBL/GenBank/DDBJ whole genome shotgun (WGS) entry which is preliminary data.</text>
</comment>
<evidence type="ECO:0000259" key="12">
    <source>
        <dbReference type="SMART" id="SM00642"/>
    </source>
</evidence>
<dbReference type="InterPro" id="IPR044143">
    <property type="entry name" value="GlgB_N_E_set_prok"/>
</dbReference>
<evidence type="ECO:0000256" key="2">
    <source>
        <dbReference type="ARBA" id="ARBA00004964"/>
    </source>
</evidence>
<dbReference type="Pfam" id="PF00128">
    <property type="entry name" value="Alpha-amylase"/>
    <property type="match status" value="1"/>
</dbReference>
<evidence type="ECO:0000256" key="7">
    <source>
        <dbReference type="ARBA" id="ARBA00023056"/>
    </source>
</evidence>
<dbReference type="InterPro" id="IPR013783">
    <property type="entry name" value="Ig-like_fold"/>
</dbReference>
<dbReference type="InterPro" id="IPR006047">
    <property type="entry name" value="GH13_cat_dom"/>
</dbReference>
<feature type="compositionally biased region" description="Basic residues" evidence="11">
    <location>
        <begin position="739"/>
        <end position="756"/>
    </location>
</feature>
<proteinExistence type="inferred from homology"/>
<name>A0AAV5B6P7_9ACTN</name>
<evidence type="ECO:0000256" key="9">
    <source>
        <dbReference type="HAMAP-Rule" id="MF_00685"/>
    </source>
</evidence>
<feature type="region of interest" description="Disordered" evidence="11">
    <location>
        <begin position="644"/>
        <end position="756"/>
    </location>
</feature>
<dbReference type="CDD" id="cd11322">
    <property type="entry name" value="AmyAc_Glg_BE"/>
    <property type="match status" value="1"/>
</dbReference>
<dbReference type="EMBL" id="BQKC01000001">
    <property type="protein sequence ID" value="GJM56035.1"/>
    <property type="molecule type" value="Genomic_DNA"/>
</dbReference>
<keyword evidence="14" id="KW-1185">Reference proteome</keyword>
<dbReference type="InterPro" id="IPR017853">
    <property type="entry name" value="GH"/>
</dbReference>
<evidence type="ECO:0000256" key="10">
    <source>
        <dbReference type="PIRSR" id="PIRSR000463-1"/>
    </source>
</evidence>
<feature type="compositionally biased region" description="Low complexity" evidence="11">
    <location>
        <begin position="674"/>
        <end position="686"/>
    </location>
</feature>
<evidence type="ECO:0000256" key="5">
    <source>
        <dbReference type="ARBA" id="ARBA00022676"/>
    </source>
</evidence>
<organism evidence="13 14">
    <name type="scientific">Granulimonas faecalis</name>
    <dbReference type="NCBI Taxonomy" id="2894155"/>
    <lineage>
        <taxon>Bacteria</taxon>
        <taxon>Bacillati</taxon>
        <taxon>Actinomycetota</taxon>
        <taxon>Coriobacteriia</taxon>
        <taxon>Coriobacteriales</taxon>
        <taxon>Kribbibacteriaceae</taxon>
        <taxon>Granulimonas</taxon>
    </lineage>
</organism>
<keyword evidence="7 9" id="KW-0320">Glycogen biosynthesis</keyword>
<dbReference type="GO" id="GO:0005829">
    <property type="term" value="C:cytosol"/>
    <property type="evidence" value="ECO:0007669"/>
    <property type="project" value="TreeGrafter"/>
</dbReference>
<dbReference type="Gene3D" id="2.60.40.1180">
    <property type="entry name" value="Golgi alpha-mannosidase II"/>
    <property type="match status" value="1"/>
</dbReference>
<keyword evidence="6 9" id="KW-0808">Transferase</keyword>
<dbReference type="SUPFAM" id="SSF51445">
    <property type="entry name" value="(Trans)glycosidases"/>
    <property type="match status" value="1"/>
</dbReference>
<evidence type="ECO:0000256" key="1">
    <source>
        <dbReference type="ARBA" id="ARBA00000826"/>
    </source>
</evidence>